<dbReference type="KEGG" id="sesp:BN6_21850"/>
<gene>
    <name evidence="2" type="ordered locus">BN6_21850</name>
</gene>
<name>K0JVK4_SACES</name>
<feature type="region of interest" description="Disordered" evidence="1">
    <location>
        <begin position="40"/>
        <end position="76"/>
    </location>
</feature>
<evidence type="ECO:0000256" key="1">
    <source>
        <dbReference type="SAM" id="MobiDB-lite"/>
    </source>
</evidence>
<protein>
    <submittedName>
        <fullName evidence="2">Uncharacterized protein</fullName>
    </submittedName>
</protein>
<dbReference type="HOGENOM" id="CLU_2652278_0_0_11"/>
<dbReference type="AlphaFoldDB" id="K0JVK4"/>
<reference evidence="2 3" key="1">
    <citation type="journal article" date="2012" name="BMC Genomics">
        <title>Complete genome sequence of Saccharothrix espanaensis DSM 44229T and comparison to the other completely sequenced Pseudonocardiaceae.</title>
        <authorList>
            <person name="Strobel T."/>
            <person name="Al-Dilaimi A."/>
            <person name="Blom J."/>
            <person name="Gessner A."/>
            <person name="Kalinowski J."/>
            <person name="Luzhetska M."/>
            <person name="Puhler A."/>
            <person name="Szczepanowski R."/>
            <person name="Bechthold A."/>
            <person name="Ruckert C."/>
        </authorList>
    </citation>
    <scope>NUCLEOTIDE SEQUENCE [LARGE SCALE GENOMIC DNA]</scope>
    <source>
        <strain evidence="3">ATCC 51144 / DSM 44229 / JCM 9112 / NBRC 15066 / NRRL 15764</strain>
    </source>
</reference>
<organism evidence="2 3">
    <name type="scientific">Saccharothrix espanaensis (strain ATCC 51144 / DSM 44229 / JCM 9112 / NBRC 15066 / NRRL 15764)</name>
    <dbReference type="NCBI Taxonomy" id="1179773"/>
    <lineage>
        <taxon>Bacteria</taxon>
        <taxon>Bacillati</taxon>
        <taxon>Actinomycetota</taxon>
        <taxon>Actinomycetes</taxon>
        <taxon>Pseudonocardiales</taxon>
        <taxon>Pseudonocardiaceae</taxon>
        <taxon>Saccharothrix</taxon>
    </lineage>
</organism>
<sequence>MLSFTGHRSSAERLGIFEVSVLHNTVHLLFGHLIGGGARLPRAAGRPASAPTTTARRTSCPSTTPTPGCASASRAA</sequence>
<dbReference type="Pfam" id="PF14325">
    <property type="entry name" value="DUF4383"/>
    <property type="match status" value="1"/>
</dbReference>
<dbReference type="Proteomes" id="UP000006281">
    <property type="component" value="Chromosome"/>
</dbReference>
<dbReference type="EMBL" id="HE804045">
    <property type="protein sequence ID" value="CCH29507.1"/>
    <property type="molecule type" value="Genomic_DNA"/>
</dbReference>
<accession>K0JVK4</accession>
<keyword evidence="3" id="KW-1185">Reference proteome</keyword>
<evidence type="ECO:0000313" key="2">
    <source>
        <dbReference type="EMBL" id="CCH29507.1"/>
    </source>
</evidence>
<proteinExistence type="predicted"/>
<evidence type="ECO:0000313" key="3">
    <source>
        <dbReference type="Proteomes" id="UP000006281"/>
    </source>
</evidence>